<proteinExistence type="predicted"/>
<feature type="transmembrane region" description="Helical" evidence="1">
    <location>
        <begin position="26"/>
        <end position="52"/>
    </location>
</feature>
<comment type="caution">
    <text evidence="2">The sequence shown here is derived from an EMBL/GenBank/DDBJ whole genome shotgun (WGS) entry which is preliminary data.</text>
</comment>
<keyword evidence="1" id="KW-1133">Transmembrane helix</keyword>
<feature type="transmembrane region" description="Helical" evidence="1">
    <location>
        <begin position="147"/>
        <end position="180"/>
    </location>
</feature>
<keyword evidence="1" id="KW-0812">Transmembrane</keyword>
<dbReference type="Pfam" id="PF04165">
    <property type="entry name" value="DUF401"/>
    <property type="match status" value="1"/>
</dbReference>
<feature type="transmembrane region" description="Helical" evidence="1">
    <location>
        <begin position="200"/>
        <end position="216"/>
    </location>
</feature>
<dbReference type="InterPro" id="IPR007294">
    <property type="entry name" value="DUF401"/>
</dbReference>
<sequence length="339" mass="38352">MSNVLSYSGKLKKITSSFELFARNRYLSLIFPSLLMGLLPVPAGAMLSAPLVQEAGNKMNLSAETKTFLNYWFRHIFEFIWPIYPGIILAAAILGISVYKFIAAQLPLFLASVVAGVLFGLRKLSLEKYTSCAQEDNPRSIRRFFALLMNIWPVLGIVFLVLIFKLDIVLSLFLIVIFAIFTNKKMTKKLPPILKRSFEWRIIFLIFSVLIFKKMLEMSGILPFIPGIFKWLRIPEIFTLFFIPFLIGTISGLSMATVGIAFPVLLPLIGENSPNLTYAMLAFAGGVSGYLLSPFHLCLVVSTAYFKASFRKVWEMVILPVLFVDSVAFIVFYLSQFKW</sequence>
<feature type="transmembrane region" description="Helical" evidence="1">
    <location>
        <begin position="102"/>
        <end position="121"/>
    </location>
</feature>
<accession>A0A7V5LZ27</accession>
<dbReference type="PANTHER" id="PTHR39556:SF1">
    <property type="entry name" value="PROTEIN, PUTATIVE-RELATED"/>
    <property type="match status" value="1"/>
</dbReference>
<feature type="transmembrane region" description="Helical" evidence="1">
    <location>
        <begin position="278"/>
        <end position="301"/>
    </location>
</feature>
<evidence type="ECO:0000256" key="1">
    <source>
        <dbReference type="SAM" id="Phobius"/>
    </source>
</evidence>
<keyword evidence="1" id="KW-0472">Membrane</keyword>
<gene>
    <name evidence="2" type="ORF">ENL39_04040</name>
</gene>
<dbReference type="AlphaFoldDB" id="A0A7V5LZ27"/>
<dbReference type="PANTHER" id="PTHR39556">
    <property type="entry name" value="PROTEIN, PUTATIVE-RELATED"/>
    <property type="match status" value="1"/>
</dbReference>
<protein>
    <submittedName>
        <fullName evidence="2">DUF401 family protein</fullName>
    </submittedName>
</protein>
<dbReference type="Proteomes" id="UP000886070">
    <property type="component" value="Unassembled WGS sequence"/>
</dbReference>
<feature type="transmembrane region" description="Helical" evidence="1">
    <location>
        <begin position="72"/>
        <end position="96"/>
    </location>
</feature>
<feature type="transmembrane region" description="Helical" evidence="1">
    <location>
        <begin position="237"/>
        <end position="266"/>
    </location>
</feature>
<dbReference type="EMBL" id="DRTT01000111">
    <property type="protein sequence ID" value="HHF98641.1"/>
    <property type="molecule type" value="Genomic_DNA"/>
</dbReference>
<reference evidence="2" key="1">
    <citation type="journal article" date="2020" name="mSystems">
        <title>Genome- and Community-Level Interaction Insights into Carbon Utilization and Element Cycling Functions of Hydrothermarchaeota in Hydrothermal Sediment.</title>
        <authorList>
            <person name="Zhou Z."/>
            <person name="Liu Y."/>
            <person name="Xu W."/>
            <person name="Pan J."/>
            <person name="Luo Z.H."/>
            <person name="Li M."/>
        </authorList>
    </citation>
    <scope>NUCLEOTIDE SEQUENCE [LARGE SCALE GENOMIC DNA]</scope>
    <source>
        <strain evidence="2">HyVt-92</strain>
    </source>
</reference>
<organism evidence="2">
    <name type="scientific">Aerophobetes bacterium</name>
    <dbReference type="NCBI Taxonomy" id="2030807"/>
    <lineage>
        <taxon>Bacteria</taxon>
        <taxon>Candidatus Aerophobota</taxon>
    </lineage>
</organism>
<name>A0A7V5LZ27_UNCAE</name>
<feature type="transmembrane region" description="Helical" evidence="1">
    <location>
        <begin position="313"/>
        <end position="334"/>
    </location>
</feature>
<evidence type="ECO:0000313" key="2">
    <source>
        <dbReference type="EMBL" id="HHF98641.1"/>
    </source>
</evidence>